<dbReference type="Gene3D" id="3.40.630.30">
    <property type="match status" value="1"/>
</dbReference>
<name>A0A3N0BUN0_9MICC</name>
<dbReference type="CDD" id="cd04301">
    <property type="entry name" value="NAT_SF"/>
    <property type="match status" value="1"/>
</dbReference>
<comment type="caution">
    <text evidence="4">The sequence shown here is derived from an EMBL/GenBank/DDBJ whole genome shotgun (WGS) entry which is preliminary data.</text>
</comment>
<dbReference type="PANTHER" id="PTHR43072:SF23">
    <property type="entry name" value="UPF0039 PROTEIN C11D3.02C"/>
    <property type="match status" value="1"/>
</dbReference>
<dbReference type="OrthoDB" id="3173333at2"/>
<dbReference type="RefSeq" id="WP_123255962.1">
    <property type="nucleotide sequence ID" value="NZ_RBED01000111.1"/>
</dbReference>
<dbReference type="InterPro" id="IPR016181">
    <property type="entry name" value="Acyl_CoA_acyltransferase"/>
</dbReference>
<dbReference type="AlphaFoldDB" id="A0A3N0BUN0"/>
<evidence type="ECO:0000313" key="5">
    <source>
        <dbReference type="Proteomes" id="UP000273807"/>
    </source>
</evidence>
<evidence type="ECO:0000313" key="4">
    <source>
        <dbReference type="EMBL" id="RNL53001.1"/>
    </source>
</evidence>
<feature type="domain" description="N-acetyltransferase" evidence="3">
    <location>
        <begin position="11"/>
        <end position="167"/>
    </location>
</feature>
<keyword evidence="2" id="KW-0012">Acyltransferase</keyword>
<dbReference type="Pfam" id="PF00583">
    <property type="entry name" value="Acetyltransf_1"/>
    <property type="match status" value="1"/>
</dbReference>
<dbReference type="EMBL" id="RBED01000111">
    <property type="protein sequence ID" value="RNL53001.1"/>
    <property type="molecule type" value="Genomic_DNA"/>
</dbReference>
<dbReference type="GO" id="GO:0016747">
    <property type="term" value="F:acyltransferase activity, transferring groups other than amino-acyl groups"/>
    <property type="evidence" value="ECO:0007669"/>
    <property type="project" value="InterPro"/>
</dbReference>
<accession>A0A3N0BUN0</accession>
<sequence length="178" mass="19058">MHTAAGEGTPVGIRELRAPDWEAVRSIYAAGIATGQATLEKEPPSWEAFDTGRLPGHRLVAADGQLILGWAAVSAVSAREVYRGVVEHSIYVAPGARGRGVGRILLAALIQSTEAGGIWTIQSSIFPENTASLALHEQLGFRIIGTRERIARMSHGPNAGRWQNTLLLERRSSVVGTD</sequence>
<evidence type="ECO:0000256" key="2">
    <source>
        <dbReference type="ARBA" id="ARBA00023315"/>
    </source>
</evidence>
<evidence type="ECO:0000256" key="1">
    <source>
        <dbReference type="ARBA" id="ARBA00022679"/>
    </source>
</evidence>
<proteinExistence type="predicted"/>
<gene>
    <name evidence="4" type="ORF">D7003_13470</name>
</gene>
<evidence type="ECO:0000259" key="3">
    <source>
        <dbReference type="PROSITE" id="PS51186"/>
    </source>
</evidence>
<organism evidence="4 5">
    <name type="scientific">Arthrobacter oryzae</name>
    <dbReference type="NCBI Taxonomy" id="409290"/>
    <lineage>
        <taxon>Bacteria</taxon>
        <taxon>Bacillati</taxon>
        <taxon>Actinomycetota</taxon>
        <taxon>Actinomycetes</taxon>
        <taxon>Micrococcales</taxon>
        <taxon>Micrococcaceae</taxon>
        <taxon>Arthrobacter</taxon>
    </lineage>
</organism>
<dbReference type="PROSITE" id="PS51186">
    <property type="entry name" value="GNAT"/>
    <property type="match status" value="1"/>
</dbReference>
<protein>
    <submittedName>
        <fullName evidence="4">N-acetyltransferase family protein</fullName>
    </submittedName>
</protein>
<reference evidence="4 5" key="1">
    <citation type="submission" date="2018-10" db="EMBL/GenBank/DDBJ databases">
        <title>Genome sequencing of Arthrobacter oryzae TNB02.</title>
        <authorList>
            <person name="Cho Y.-J."/>
            <person name="Cho A."/>
            <person name="Kim O.-S."/>
        </authorList>
    </citation>
    <scope>NUCLEOTIDE SEQUENCE [LARGE SCALE GENOMIC DNA]</scope>
    <source>
        <strain evidence="4 5">TNB02</strain>
    </source>
</reference>
<dbReference type="PANTHER" id="PTHR43072">
    <property type="entry name" value="N-ACETYLTRANSFERASE"/>
    <property type="match status" value="1"/>
</dbReference>
<keyword evidence="1 4" id="KW-0808">Transferase</keyword>
<dbReference type="Proteomes" id="UP000273807">
    <property type="component" value="Unassembled WGS sequence"/>
</dbReference>
<dbReference type="InterPro" id="IPR000182">
    <property type="entry name" value="GNAT_dom"/>
</dbReference>
<keyword evidence="5" id="KW-1185">Reference proteome</keyword>
<dbReference type="SUPFAM" id="SSF55729">
    <property type="entry name" value="Acyl-CoA N-acyltransferases (Nat)"/>
    <property type="match status" value="1"/>
</dbReference>